<dbReference type="NCBIfam" id="TIGR00813">
    <property type="entry name" value="sss"/>
    <property type="match status" value="1"/>
</dbReference>
<comment type="subcellular location">
    <subcellularLocation>
        <location evidence="1">Membrane</location>
        <topology evidence="1">Multi-pass membrane protein</topology>
    </subcellularLocation>
</comment>
<dbReference type="EMBL" id="WKJK01000012">
    <property type="protein sequence ID" value="MRW92630.1"/>
    <property type="molecule type" value="Genomic_DNA"/>
</dbReference>
<feature type="transmembrane region" description="Helical" evidence="7">
    <location>
        <begin position="497"/>
        <end position="516"/>
    </location>
</feature>
<dbReference type="PANTHER" id="PTHR11819">
    <property type="entry name" value="SOLUTE CARRIER FAMILY 5"/>
    <property type="match status" value="1"/>
</dbReference>
<evidence type="ECO:0000256" key="3">
    <source>
        <dbReference type="ARBA" id="ARBA00022692"/>
    </source>
</evidence>
<feature type="transmembrane region" description="Helical" evidence="7">
    <location>
        <begin position="423"/>
        <end position="441"/>
    </location>
</feature>
<dbReference type="PROSITE" id="PS50283">
    <property type="entry name" value="NA_SOLUT_SYMP_3"/>
    <property type="match status" value="1"/>
</dbReference>
<dbReference type="InterPro" id="IPR038377">
    <property type="entry name" value="Na/Glc_symporter_sf"/>
</dbReference>
<protein>
    <submittedName>
        <fullName evidence="8">Sodium/solute symporter</fullName>
    </submittedName>
</protein>
<dbReference type="InterPro" id="IPR001734">
    <property type="entry name" value="Na/solute_symporter"/>
</dbReference>
<feature type="transmembrane region" description="Helical" evidence="7">
    <location>
        <begin position="245"/>
        <end position="264"/>
    </location>
</feature>
<dbReference type="GO" id="GO:0005412">
    <property type="term" value="F:D-glucose:sodium symporter activity"/>
    <property type="evidence" value="ECO:0007669"/>
    <property type="project" value="TreeGrafter"/>
</dbReference>
<accession>A0A6I2L4E2</accession>
<evidence type="ECO:0000313" key="9">
    <source>
        <dbReference type="Proteomes" id="UP000433309"/>
    </source>
</evidence>
<evidence type="ECO:0000256" key="6">
    <source>
        <dbReference type="RuleBase" id="RU362091"/>
    </source>
</evidence>
<dbReference type="Gene3D" id="1.20.1730.10">
    <property type="entry name" value="Sodium/glucose cotransporter"/>
    <property type="match status" value="1"/>
</dbReference>
<keyword evidence="4 7" id="KW-1133">Transmembrane helix</keyword>
<evidence type="ECO:0000313" key="8">
    <source>
        <dbReference type="EMBL" id="MRW92630.1"/>
    </source>
</evidence>
<organism evidence="8 9">
    <name type="scientific">Duganella guangzhouensis</name>
    <dbReference type="NCBI Taxonomy" id="2666084"/>
    <lineage>
        <taxon>Bacteria</taxon>
        <taxon>Pseudomonadati</taxon>
        <taxon>Pseudomonadota</taxon>
        <taxon>Betaproteobacteria</taxon>
        <taxon>Burkholderiales</taxon>
        <taxon>Oxalobacteraceae</taxon>
        <taxon>Telluria group</taxon>
        <taxon>Duganella</taxon>
    </lineage>
</organism>
<feature type="transmembrane region" description="Helical" evidence="7">
    <location>
        <begin position="345"/>
        <end position="369"/>
    </location>
</feature>
<dbReference type="AlphaFoldDB" id="A0A6I2L4E2"/>
<feature type="transmembrane region" description="Helical" evidence="7">
    <location>
        <begin position="157"/>
        <end position="177"/>
    </location>
</feature>
<feature type="transmembrane region" description="Helical" evidence="7">
    <location>
        <begin position="448"/>
        <end position="466"/>
    </location>
</feature>
<evidence type="ECO:0000256" key="4">
    <source>
        <dbReference type="ARBA" id="ARBA00022989"/>
    </source>
</evidence>
<evidence type="ECO:0000256" key="1">
    <source>
        <dbReference type="ARBA" id="ARBA00004141"/>
    </source>
</evidence>
<proteinExistence type="inferred from homology"/>
<evidence type="ECO:0000256" key="7">
    <source>
        <dbReference type="SAM" id="Phobius"/>
    </source>
</evidence>
<dbReference type="RefSeq" id="WP_154380225.1">
    <property type="nucleotide sequence ID" value="NZ_WKJK01000012.1"/>
</dbReference>
<reference evidence="8 9" key="1">
    <citation type="submission" date="2019-11" db="EMBL/GenBank/DDBJ databases">
        <title>Novel species isolated from a subtropical stream in China.</title>
        <authorList>
            <person name="Lu H."/>
        </authorList>
    </citation>
    <scope>NUCLEOTIDE SEQUENCE [LARGE SCALE GENOMIC DNA]</scope>
    <source>
        <strain evidence="8 9">FT80W</strain>
    </source>
</reference>
<name>A0A6I2L4E2_9BURK</name>
<keyword evidence="9" id="KW-1185">Reference proteome</keyword>
<feature type="transmembrane region" description="Helical" evidence="7">
    <location>
        <begin position="125"/>
        <end position="151"/>
    </location>
</feature>
<feature type="transmembrane region" description="Helical" evidence="7">
    <location>
        <begin position="81"/>
        <end position="104"/>
    </location>
</feature>
<sequence>MRNFSTIDLIVFLVYFVLVAGYGLWVYRRKQASSGLASHDYFLAEGSLTWWAIGASLIASNISAEQFIGMSGSGYRIGMAIAVYELMAAATLVIVAVFFMPVYLKNRIYTMPQFLEQRYGKAVATTMALFWLGLYVVVNLTSILYLGALAISSLSGIALLPCMLFLAVFAAVITLGGMKVIGYTDVVQVTCLVVGGLVTTWLALDLVAALAGKQGALHGLTELYARTGEHFDMVLKRDNPNYMDLPGLSILLGGMWIVNLNYWGCNQYITQRALGADLPTARKGLLFAAFLKLLMPVIVVLPGIAAFALDKSGSLGDAMHSDGVLNPDRAYPILLGLLPSGLKGIAFAALTAAVVASLAGKANSIATIFTLDIYTKLFNKTASEQRMVWIGRVSVVVAMGLAVVIAPMMGIDKQGGFQYIQEYTGFVSPGILAMFLLGFFWKRTTAGAAMFATVGGLVGSIILKFLPGMMDLSVLAPIGFAKATAAGVYEIPFLDRMFIVFFVVTAGMVLISKLAPAPAGQQRGLEIDSSMFRVDRGFAIGTAIICAVLIAVYALWW</sequence>
<feature type="transmembrane region" description="Helical" evidence="7">
    <location>
        <begin position="389"/>
        <end position="411"/>
    </location>
</feature>
<feature type="transmembrane region" description="Helical" evidence="7">
    <location>
        <begin position="48"/>
        <end position="69"/>
    </location>
</feature>
<comment type="similarity">
    <text evidence="2 6">Belongs to the sodium:solute symporter (SSF) (TC 2.A.21) family.</text>
</comment>
<comment type="caution">
    <text evidence="8">The sequence shown here is derived from an EMBL/GenBank/DDBJ whole genome shotgun (WGS) entry which is preliminary data.</text>
</comment>
<evidence type="ECO:0000256" key="5">
    <source>
        <dbReference type="ARBA" id="ARBA00023136"/>
    </source>
</evidence>
<dbReference type="Pfam" id="PF00474">
    <property type="entry name" value="SSF"/>
    <property type="match status" value="1"/>
</dbReference>
<keyword evidence="3 7" id="KW-0812">Transmembrane</keyword>
<dbReference type="Proteomes" id="UP000433309">
    <property type="component" value="Unassembled WGS sequence"/>
</dbReference>
<dbReference type="GO" id="GO:0005886">
    <property type="term" value="C:plasma membrane"/>
    <property type="evidence" value="ECO:0007669"/>
    <property type="project" value="TreeGrafter"/>
</dbReference>
<evidence type="ECO:0000256" key="2">
    <source>
        <dbReference type="ARBA" id="ARBA00006434"/>
    </source>
</evidence>
<dbReference type="PANTHER" id="PTHR11819:SF195">
    <property type="entry name" value="SODIUM_GLUCOSE COTRANSPORTER 4"/>
    <property type="match status" value="1"/>
</dbReference>
<keyword evidence="5 7" id="KW-0472">Membrane</keyword>
<feature type="transmembrane region" description="Helical" evidence="7">
    <location>
        <begin position="537"/>
        <end position="556"/>
    </location>
</feature>
<gene>
    <name evidence="8" type="ORF">GJ699_21760</name>
</gene>
<feature type="transmembrane region" description="Helical" evidence="7">
    <location>
        <begin position="189"/>
        <end position="211"/>
    </location>
</feature>
<feature type="transmembrane region" description="Helical" evidence="7">
    <location>
        <begin position="285"/>
        <end position="309"/>
    </location>
</feature>
<feature type="transmembrane region" description="Helical" evidence="7">
    <location>
        <begin position="6"/>
        <end position="27"/>
    </location>
</feature>